<evidence type="ECO:0000256" key="2">
    <source>
        <dbReference type="ARBA" id="ARBA00009849"/>
    </source>
</evidence>
<dbReference type="Proteomes" id="UP000694680">
    <property type="component" value="Chromosome 19"/>
</dbReference>
<dbReference type="Pfam" id="PF04906">
    <property type="entry name" value="Tweety"/>
    <property type="match status" value="2"/>
</dbReference>
<evidence type="ECO:0000256" key="1">
    <source>
        <dbReference type="ARBA" id="ARBA00004651"/>
    </source>
</evidence>
<comment type="caution">
    <text evidence="13">Lacks conserved residue(s) required for the propagation of feature annotation.</text>
</comment>
<dbReference type="AlphaFoldDB" id="A0A8C5H0X7"/>
<dbReference type="GO" id="GO:0034707">
    <property type="term" value="C:chloride channel complex"/>
    <property type="evidence" value="ECO:0007669"/>
    <property type="project" value="UniProtKB-UniRule"/>
</dbReference>
<feature type="transmembrane region" description="Helical" evidence="13">
    <location>
        <begin position="88"/>
        <end position="109"/>
    </location>
</feature>
<reference evidence="14" key="3">
    <citation type="submission" date="2025-09" db="UniProtKB">
        <authorList>
            <consortium name="Ensembl"/>
        </authorList>
    </citation>
    <scope>IDENTIFICATION</scope>
</reference>
<reference evidence="14" key="2">
    <citation type="submission" date="2025-08" db="UniProtKB">
        <authorList>
            <consortium name="Ensembl"/>
        </authorList>
    </citation>
    <scope>IDENTIFICATION</scope>
</reference>
<comment type="similarity">
    <text evidence="2 13">Belongs to the tweety family.</text>
</comment>
<feature type="transmembrane region" description="Helical" evidence="13">
    <location>
        <begin position="350"/>
        <end position="376"/>
    </location>
</feature>
<organism evidence="14 15">
    <name type="scientific">Gouania willdenowi</name>
    <name type="common">Blunt-snouted clingfish</name>
    <name type="synonym">Lepadogaster willdenowi</name>
    <dbReference type="NCBI Taxonomy" id="441366"/>
    <lineage>
        <taxon>Eukaryota</taxon>
        <taxon>Metazoa</taxon>
        <taxon>Chordata</taxon>
        <taxon>Craniata</taxon>
        <taxon>Vertebrata</taxon>
        <taxon>Euteleostomi</taxon>
        <taxon>Actinopterygii</taxon>
        <taxon>Neopterygii</taxon>
        <taxon>Teleostei</taxon>
        <taxon>Neoteleostei</taxon>
        <taxon>Acanthomorphata</taxon>
        <taxon>Ovalentaria</taxon>
        <taxon>Blenniimorphae</taxon>
        <taxon>Blenniiformes</taxon>
        <taxon>Gobiesocoidei</taxon>
        <taxon>Gobiesocidae</taxon>
        <taxon>Gobiesocinae</taxon>
        <taxon>Gouania</taxon>
    </lineage>
</organism>
<dbReference type="PANTHER" id="PTHR12424:SF6">
    <property type="entry name" value="PROTEIN TWEETY HOMOLOG 2"/>
    <property type="match status" value="1"/>
</dbReference>
<evidence type="ECO:0000256" key="5">
    <source>
        <dbReference type="ARBA" id="ARBA00022692"/>
    </source>
</evidence>
<keyword evidence="7 13" id="KW-0406">Ion transport</keyword>
<evidence type="ECO:0000256" key="9">
    <source>
        <dbReference type="ARBA" id="ARBA00023173"/>
    </source>
</evidence>
<dbReference type="GO" id="GO:0005229">
    <property type="term" value="F:intracellularly calcium-gated chloride channel activity"/>
    <property type="evidence" value="ECO:0007669"/>
    <property type="project" value="TreeGrafter"/>
</dbReference>
<proteinExistence type="inferred from homology"/>
<dbReference type="GO" id="GO:0072320">
    <property type="term" value="F:volume-sensitive chloride channel activity"/>
    <property type="evidence" value="ECO:0007669"/>
    <property type="project" value="TreeGrafter"/>
</dbReference>
<dbReference type="PANTHER" id="PTHR12424">
    <property type="entry name" value="TWEETY-RELATED"/>
    <property type="match status" value="1"/>
</dbReference>
<keyword evidence="9 13" id="KW-0869">Chloride channel</keyword>
<keyword evidence="3 13" id="KW-0813">Transport</keyword>
<comment type="subcellular location">
    <subcellularLocation>
        <location evidence="1">Cell membrane</location>
        <topology evidence="1">Multi-pass membrane protein</topology>
    </subcellularLocation>
</comment>
<feature type="transmembrane region" description="Helical" evidence="13">
    <location>
        <begin position="45"/>
        <end position="67"/>
    </location>
</feature>
<dbReference type="CDD" id="cd07912">
    <property type="entry name" value="Tweety_N"/>
    <property type="match status" value="1"/>
</dbReference>
<comment type="function">
    <text evidence="13">Probable chloride channel.</text>
</comment>
<keyword evidence="11 13" id="KW-0868">Chloride</keyword>
<feature type="transmembrane region" description="Helical" evidence="13">
    <location>
        <begin position="213"/>
        <end position="235"/>
    </location>
</feature>
<evidence type="ECO:0000256" key="11">
    <source>
        <dbReference type="ARBA" id="ARBA00023214"/>
    </source>
</evidence>
<name>A0A8C5H0X7_GOUWI</name>
<evidence type="ECO:0000313" key="15">
    <source>
        <dbReference type="Proteomes" id="UP000694680"/>
    </source>
</evidence>
<evidence type="ECO:0000256" key="3">
    <source>
        <dbReference type="ARBA" id="ARBA00022448"/>
    </source>
</evidence>
<evidence type="ECO:0000256" key="10">
    <source>
        <dbReference type="ARBA" id="ARBA00023180"/>
    </source>
</evidence>
<evidence type="ECO:0000256" key="4">
    <source>
        <dbReference type="ARBA" id="ARBA00022475"/>
    </source>
</evidence>
<keyword evidence="5 13" id="KW-0812">Transmembrane</keyword>
<keyword evidence="8 13" id="KW-0472">Membrane</keyword>
<keyword evidence="15" id="KW-1185">Reference proteome</keyword>
<evidence type="ECO:0000256" key="6">
    <source>
        <dbReference type="ARBA" id="ARBA00022989"/>
    </source>
</evidence>
<gene>
    <name evidence="14" type="primary">ttyh2</name>
</gene>
<keyword evidence="4" id="KW-1003">Cell membrane</keyword>
<dbReference type="Ensembl" id="ENSGWIT00000042164.1">
    <property type="protein sequence ID" value="ENSGWIP00000038745.1"/>
    <property type="gene ID" value="ENSGWIG00000019770.1"/>
</dbReference>
<reference evidence="14" key="1">
    <citation type="submission" date="2020-06" db="EMBL/GenBank/DDBJ databases">
        <authorList>
            <consortium name="Wellcome Sanger Institute Data Sharing"/>
        </authorList>
    </citation>
    <scope>NUCLEOTIDE SEQUENCE [LARGE SCALE GENOMIC DNA]</scope>
</reference>
<dbReference type="InterPro" id="IPR006990">
    <property type="entry name" value="Tweety"/>
</dbReference>
<evidence type="ECO:0000256" key="12">
    <source>
        <dbReference type="ARBA" id="ARBA00023303"/>
    </source>
</evidence>
<protein>
    <recommendedName>
        <fullName evidence="13">Protein tweety homolog</fullName>
    </recommendedName>
</protein>
<sequence>MSSTRADYIAPWWTYWLHNFPHISLRFQPVDNSFQPEDGNYQQSLIFLGCVAAAGLGLNLLCLAIYLSCLCCCRKEEEEDTKKPNSCCVTWSAVAAGLLTCIAVGVGFYGNSETNDGIYQLTYSLYNANHTLGGVDSLVTGTMGNMKSALHQHLARLDEIFATRGDYVQTLQFMQQMADNVMKQLIGIPDWEQAKVDLATVAEQTANMEYYRWFSYLLLLILDLIICLLACLGLAKQSRWLLTTEFEFTSVEFHLNGSVLRYRALIEEEEEQPLTIFQRSLTTMQIQIQGLLQFAVPLFPTAERDLLGIQHLLNSSEASLHQLTALLDCRGLNKDYLDAMVGVCYDGVEGVLYLCLFSMVAVVAFSVMLCAIPKAWRQIACRERDYDDIDEEDPFNPRRFGPQNPNHANLHSFCSYSSSMGSQNSLQPPAATLTNNPMSEYMNQTALFGGNPRFENVPLIGRGSPPPSVCWVPETKCFS</sequence>
<accession>A0A8C5H0X7</accession>
<evidence type="ECO:0000256" key="7">
    <source>
        <dbReference type="ARBA" id="ARBA00023065"/>
    </source>
</evidence>
<evidence type="ECO:0000256" key="8">
    <source>
        <dbReference type="ARBA" id="ARBA00023136"/>
    </source>
</evidence>
<dbReference type="GO" id="GO:0005886">
    <property type="term" value="C:plasma membrane"/>
    <property type="evidence" value="ECO:0007669"/>
    <property type="project" value="UniProtKB-SubCell"/>
</dbReference>
<keyword evidence="6 13" id="KW-1133">Transmembrane helix</keyword>
<evidence type="ECO:0000256" key="13">
    <source>
        <dbReference type="RuleBase" id="RU361114"/>
    </source>
</evidence>
<evidence type="ECO:0000313" key="14">
    <source>
        <dbReference type="Ensembl" id="ENSGWIP00000038745.1"/>
    </source>
</evidence>
<keyword evidence="12 13" id="KW-0407">Ion channel</keyword>
<keyword evidence="10" id="KW-0325">Glycoprotein</keyword>